<gene>
    <name evidence="5" type="ORF">VDAG_03366</name>
</gene>
<dbReference type="SUPFAM" id="SSF56801">
    <property type="entry name" value="Acetyl-CoA synthetase-like"/>
    <property type="match status" value="1"/>
</dbReference>
<keyword evidence="6" id="KW-1185">Reference proteome</keyword>
<dbReference type="HOGENOM" id="CLU_069693_0_0_1"/>
<evidence type="ECO:0000256" key="2">
    <source>
        <dbReference type="ARBA" id="ARBA00022598"/>
    </source>
</evidence>
<dbReference type="InterPro" id="IPR042099">
    <property type="entry name" value="ANL_N_sf"/>
</dbReference>
<dbReference type="InterPro" id="IPR000873">
    <property type="entry name" value="AMP-dep_synth/lig_dom"/>
</dbReference>
<dbReference type="STRING" id="498257.G2WZC4"/>
<keyword evidence="2 5" id="KW-0436">Ligase</keyword>
<evidence type="ECO:0000256" key="1">
    <source>
        <dbReference type="ARBA" id="ARBA00006432"/>
    </source>
</evidence>
<reference evidence="5 6" key="1">
    <citation type="submission" date="2008-03" db="EMBL/GenBank/DDBJ databases">
        <title>The Genome Sequence of Verticillium dahliae VdLs.17.</title>
        <authorList>
            <consortium name="The Broad Institute Genome Sequencing Platform"/>
            <person name="Ma L.-J.J."/>
            <person name="Klosterman S.J."/>
            <person name="Subbarao K."/>
            <person name="Dobinson K."/>
            <person name="Veronese P."/>
            <person name="Kang S."/>
            <person name="Gold S.E."/>
            <person name="Young S."/>
            <person name="Jaffe D."/>
            <person name="Gnerre S."/>
            <person name="Berlin A."/>
            <person name="Heiman D."/>
            <person name="Hepburn T."/>
            <person name="Sykes S."/>
            <person name="Alvarado L."/>
            <person name="Kodira C.D."/>
            <person name="Lander E."/>
            <person name="Galagan J."/>
            <person name="Nusbaum C."/>
            <person name="Birren B."/>
        </authorList>
    </citation>
    <scope>NUCLEOTIDE SEQUENCE [LARGE SCALE GENOMIC DNA]</scope>
    <source>
        <strain evidence="6">VdLs.17 / ATCC MYA-4575 / FGSC 10137</strain>
    </source>
</reference>
<evidence type="ECO:0000259" key="4">
    <source>
        <dbReference type="Pfam" id="PF00501"/>
    </source>
</evidence>
<feature type="region of interest" description="Disordered" evidence="3">
    <location>
        <begin position="302"/>
        <end position="343"/>
    </location>
</feature>
<evidence type="ECO:0000256" key="3">
    <source>
        <dbReference type="SAM" id="MobiDB-lite"/>
    </source>
</evidence>
<sequence length="343" mass="37187">MASIVEKRGDTIIYRAPNSVDIPSLDLLSFLFENPQNDRLRSDTILHADAANPSRNVTMAQQISHLQRLAHTIRTQQVAMTESKLLICSPDIKALAGSAGALAGLPEDRFTYFGDSEDVELYQVESSTQIHTGGTTGPPKATPISHANIVASVFLFMEPFRHDPKLEFRTVAHVPTTHLSGIQGYITLQTYVGGTVFWMTRFDLPQLVAHGKRYSATMLLSPPPVWLAIAKAPFVTDQLSTMVVGFSSAAPMGAEVQNAAQRKLGGVLPLNERGASGSLAMLVANSEMRIVDEEVRDVTPGVTGEAWPLTPRRPPAWRLRREPAGSPDNSLAPRSMAVGPEAS</sequence>
<dbReference type="Gene3D" id="3.40.50.12780">
    <property type="entry name" value="N-terminal domain of ligase-like"/>
    <property type="match status" value="1"/>
</dbReference>
<dbReference type="GO" id="GO:0019748">
    <property type="term" value="P:secondary metabolic process"/>
    <property type="evidence" value="ECO:0007669"/>
    <property type="project" value="TreeGrafter"/>
</dbReference>
<proteinExistence type="inferred from homology"/>
<organism evidence="5 6">
    <name type="scientific">Verticillium dahliae (strain VdLs.17 / ATCC MYA-4575 / FGSC 10137)</name>
    <name type="common">Verticillium wilt</name>
    <dbReference type="NCBI Taxonomy" id="498257"/>
    <lineage>
        <taxon>Eukaryota</taxon>
        <taxon>Fungi</taxon>
        <taxon>Dikarya</taxon>
        <taxon>Ascomycota</taxon>
        <taxon>Pezizomycotina</taxon>
        <taxon>Sordariomycetes</taxon>
        <taxon>Hypocreomycetidae</taxon>
        <taxon>Glomerellales</taxon>
        <taxon>Plectosphaerellaceae</taxon>
        <taxon>Verticillium</taxon>
    </lineage>
</organism>
<accession>G2WZC4</accession>
<feature type="domain" description="AMP-dependent synthetase/ligase" evidence="4">
    <location>
        <begin position="128"/>
        <end position="307"/>
    </location>
</feature>
<dbReference type="PANTHER" id="PTHR24096:SF149">
    <property type="entry name" value="AMP-BINDING DOMAIN-CONTAINING PROTEIN-RELATED"/>
    <property type="match status" value="1"/>
</dbReference>
<dbReference type="GO" id="GO:0016405">
    <property type="term" value="F:CoA-ligase activity"/>
    <property type="evidence" value="ECO:0007669"/>
    <property type="project" value="TreeGrafter"/>
</dbReference>
<dbReference type="KEGG" id="vda:VDAG_03366"/>
<dbReference type="Pfam" id="PF00501">
    <property type="entry name" value="AMP-binding"/>
    <property type="match status" value="1"/>
</dbReference>
<dbReference type="RefSeq" id="XP_009655526.1">
    <property type="nucleotide sequence ID" value="XM_009657231.1"/>
</dbReference>
<dbReference type="GeneID" id="20704829"/>
<dbReference type="Proteomes" id="UP000001611">
    <property type="component" value="Chromosome 6"/>
</dbReference>
<dbReference type="PANTHER" id="PTHR24096">
    <property type="entry name" value="LONG-CHAIN-FATTY-ACID--COA LIGASE"/>
    <property type="match status" value="1"/>
</dbReference>
<protein>
    <submittedName>
        <fullName evidence="5">AMP-dependent synthetase and ligase</fullName>
    </submittedName>
</protein>
<dbReference type="EMBL" id="DS572699">
    <property type="protein sequence ID" value="EGY21926.1"/>
    <property type="molecule type" value="Genomic_DNA"/>
</dbReference>
<evidence type="ECO:0000313" key="5">
    <source>
        <dbReference type="EMBL" id="EGY21926.1"/>
    </source>
</evidence>
<dbReference type="AlphaFoldDB" id="G2WZC4"/>
<name>G2WZC4_VERDV</name>
<dbReference type="OrthoDB" id="6509636at2759"/>
<evidence type="ECO:0000313" key="6">
    <source>
        <dbReference type="Proteomes" id="UP000001611"/>
    </source>
</evidence>
<dbReference type="eggNOG" id="KOG1176">
    <property type="taxonomic scope" value="Eukaryota"/>
</dbReference>
<comment type="similarity">
    <text evidence="1">Belongs to the ATP-dependent AMP-binding enzyme family.</text>
</comment>
<dbReference type="InParanoid" id="G2WZC4"/>